<evidence type="ECO:0000259" key="5">
    <source>
        <dbReference type="PROSITE" id="PS51352"/>
    </source>
</evidence>
<evidence type="ECO:0000313" key="6">
    <source>
        <dbReference type="EMBL" id="CAI0410993.1"/>
    </source>
</evidence>
<keyword evidence="7" id="KW-1185">Reference proteome</keyword>
<dbReference type="SUPFAM" id="SSF52833">
    <property type="entry name" value="Thioredoxin-like"/>
    <property type="match status" value="1"/>
</dbReference>
<proteinExistence type="predicted"/>
<evidence type="ECO:0000256" key="2">
    <source>
        <dbReference type="ARBA" id="ARBA00023157"/>
    </source>
</evidence>
<feature type="domain" description="Thioredoxin" evidence="5">
    <location>
        <begin position="85"/>
        <end position="210"/>
    </location>
</feature>
<dbReference type="GO" id="GO:0009570">
    <property type="term" value="C:chloroplast stroma"/>
    <property type="evidence" value="ECO:0007669"/>
    <property type="project" value="InterPro"/>
</dbReference>
<dbReference type="Proteomes" id="UP001154282">
    <property type="component" value="Unassembled WGS sequence"/>
</dbReference>
<keyword evidence="2" id="KW-1015">Disulfide bond</keyword>
<gene>
    <name evidence="6" type="ORF">LITE_LOCUS14975</name>
</gene>
<accession>A0AAV0JM23</accession>
<comment type="caution">
    <text evidence="6">The sequence shown here is derived from an EMBL/GenBank/DDBJ whole genome shotgun (WGS) entry which is preliminary data.</text>
</comment>
<sequence length="212" mass="23361">MSEAVHLSRAPPIGALPSSRRKPTSIASSPSSFPSLARRNRSLSSFRGALSFSGKCRGSNHSPAGWQLSGGKVGVFNVWSGEGSVQELDDAPVSIELEPICSDTQFDRLIADAQQLDEGVIVVWTAKWCRKCIYLEPKLKRLAAEYHPRLRFYRVDVNNVPHSLVARAGVTKMPTIQMWKDGKKQGEVIGGHKAHLVVNEIRDMIENNDADI</sequence>
<dbReference type="EMBL" id="CAMGYJ010000005">
    <property type="protein sequence ID" value="CAI0410993.1"/>
    <property type="molecule type" value="Genomic_DNA"/>
</dbReference>
<evidence type="ECO:0000256" key="4">
    <source>
        <dbReference type="SAM" id="MobiDB-lite"/>
    </source>
</evidence>
<dbReference type="Pfam" id="PF00085">
    <property type="entry name" value="Thioredoxin"/>
    <property type="match status" value="1"/>
</dbReference>
<dbReference type="FunFam" id="3.40.30.10:FF:000245">
    <property type="entry name" value="Thioredoxin"/>
    <property type="match status" value="1"/>
</dbReference>
<dbReference type="PANTHER" id="PTHR47192:SF4">
    <property type="entry name" value="THIOREDOXIN-LIKE 3-2, CHLOROPLASTIC"/>
    <property type="match status" value="1"/>
</dbReference>
<keyword evidence="3" id="KW-0676">Redox-active center</keyword>
<dbReference type="InterPro" id="IPR013766">
    <property type="entry name" value="Thioredoxin_domain"/>
</dbReference>
<feature type="region of interest" description="Disordered" evidence="4">
    <location>
        <begin position="1"/>
        <end position="37"/>
    </location>
</feature>
<dbReference type="InterPro" id="IPR044253">
    <property type="entry name" value="WCRKC1/2"/>
</dbReference>
<dbReference type="PROSITE" id="PS51352">
    <property type="entry name" value="THIOREDOXIN_2"/>
    <property type="match status" value="1"/>
</dbReference>
<dbReference type="PANTHER" id="PTHR47192">
    <property type="entry name" value="THIOREDOXIN-LIKE 3-2, CHLOROPLASTIC"/>
    <property type="match status" value="1"/>
</dbReference>
<dbReference type="AlphaFoldDB" id="A0AAV0JM23"/>
<evidence type="ECO:0000256" key="3">
    <source>
        <dbReference type="ARBA" id="ARBA00023284"/>
    </source>
</evidence>
<organism evidence="6 7">
    <name type="scientific">Linum tenue</name>
    <dbReference type="NCBI Taxonomy" id="586396"/>
    <lineage>
        <taxon>Eukaryota</taxon>
        <taxon>Viridiplantae</taxon>
        <taxon>Streptophyta</taxon>
        <taxon>Embryophyta</taxon>
        <taxon>Tracheophyta</taxon>
        <taxon>Spermatophyta</taxon>
        <taxon>Magnoliopsida</taxon>
        <taxon>eudicotyledons</taxon>
        <taxon>Gunneridae</taxon>
        <taxon>Pentapetalae</taxon>
        <taxon>rosids</taxon>
        <taxon>fabids</taxon>
        <taxon>Malpighiales</taxon>
        <taxon>Linaceae</taxon>
        <taxon>Linum</taxon>
    </lineage>
</organism>
<evidence type="ECO:0000256" key="1">
    <source>
        <dbReference type="ARBA" id="ARBA00022982"/>
    </source>
</evidence>
<keyword evidence="1" id="KW-0249">Electron transport</keyword>
<keyword evidence="1" id="KW-0813">Transport</keyword>
<dbReference type="CDD" id="cd02947">
    <property type="entry name" value="TRX_family"/>
    <property type="match status" value="1"/>
</dbReference>
<evidence type="ECO:0000313" key="7">
    <source>
        <dbReference type="Proteomes" id="UP001154282"/>
    </source>
</evidence>
<dbReference type="Gene3D" id="3.40.30.10">
    <property type="entry name" value="Glutaredoxin"/>
    <property type="match status" value="1"/>
</dbReference>
<reference evidence="6" key="1">
    <citation type="submission" date="2022-08" db="EMBL/GenBank/DDBJ databases">
        <authorList>
            <person name="Gutierrez-Valencia J."/>
        </authorList>
    </citation>
    <scope>NUCLEOTIDE SEQUENCE</scope>
</reference>
<name>A0AAV0JM23_9ROSI</name>
<feature type="compositionally biased region" description="Low complexity" evidence="4">
    <location>
        <begin position="24"/>
        <end position="35"/>
    </location>
</feature>
<protein>
    <recommendedName>
        <fullName evidence="5">Thioredoxin domain-containing protein</fullName>
    </recommendedName>
</protein>
<dbReference type="InterPro" id="IPR036249">
    <property type="entry name" value="Thioredoxin-like_sf"/>
</dbReference>